<dbReference type="PROSITE" id="PS51118">
    <property type="entry name" value="HTH_HXLR"/>
    <property type="match status" value="1"/>
</dbReference>
<evidence type="ECO:0000313" key="6">
    <source>
        <dbReference type="Proteomes" id="UP000190683"/>
    </source>
</evidence>
<keyword evidence="2" id="KW-0238">DNA-binding</keyword>
<reference evidence="5 6" key="1">
    <citation type="submission" date="2017-02" db="EMBL/GenBank/DDBJ databases">
        <title>Draft genome sequence of Moraxella porci CCUG 54912T type strain.</title>
        <authorList>
            <person name="Salva-Serra F."/>
            <person name="Engstrom-Jakobsson H."/>
            <person name="Thorell K."/>
            <person name="Jaen-Luchoro D."/>
            <person name="Gonzales-Siles L."/>
            <person name="Karlsson R."/>
            <person name="Yazdan S."/>
            <person name="Boulund F."/>
            <person name="Johnning A."/>
            <person name="Engstrand L."/>
            <person name="Kristiansson E."/>
            <person name="Moore E."/>
        </authorList>
    </citation>
    <scope>NUCLEOTIDE SEQUENCE [LARGE SCALE GENOMIC DNA]</scope>
    <source>
        <strain evidence="5 6">CCUG 54912</strain>
    </source>
</reference>
<evidence type="ECO:0000256" key="3">
    <source>
        <dbReference type="ARBA" id="ARBA00023163"/>
    </source>
</evidence>
<protein>
    <recommendedName>
        <fullName evidence="4">HTH hxlR-type domain-containing protein</fullName>
    </recommendedName>
</protein>
<comment type="caution">
    <text evidence="5">The sequence shown here is derived from an EMBL/GenBank/DDBJ whole genome shotgun (WGS) entry which is preliminary data.</text>
</comment>
<gene>
    <name evidence="5" type="ORF">B0681_06615</name>
</gene>
<proteinExistence type="predicted"/>
<dbReference type="InterPro" id="IPR002577">
    <property type="entry name" value="HTH_HxlR"/>
</dbReference>
<dbReference type="PANTHER" id="PTHR33204">
    <property type="entry name" value="TRANSCRIPTIONAL REGULATOR, MARR FAMILY"/>
    <property type="match status" value="1"/>
</dbReference>
<dbReference type="Pfam" id="PF01638">
    <property type="entry name" value="HxlR"/>
    <property type="match status" value="1"/>
</dbReference>
<sequence length="86" mass="9973">MQGTKRFGELRRQIDGINERMLTQTLQQLEQDGLIDRKDFQTISPHVEYSLTPLGKQAGEHLKNLVDWLQDNLGEILAQKQKRQGE</sequence>
<keyword evidence="1" id="KW-0805">Transcription regulation</keyword>
<organism evidence="5 6">
    <name type="scientific">Moraxella porci DSM 25326</name>
    <dbReference type="NCBI Taxonomy" id="573983"/>
    <lineage>
        <taxon>Bacteria</taxon>
        <taxon>Pseudomonadati</taxon>
        <taxon>Pseudomonadota</taxon>
        <taxon>Gammaproteobacteria</taxon>
        <taxon>Moraxellales</taxon>
        <taxon>Moraxellaceae</taxon>
        <taxon>Moraxella</taxon>
    </lineage>
</organism>
<accession>A0A1T0CR35</accession>
<dbReference type="Gene3D" id="1.10.10.10">
    <property type="entry name" value="Winged helix-like DNA-binding domain superfamily/Winged helix DNA-binding domain"/>
    <property type="match status" value="1"/>
</dbReference>
<dbReference type="InterPro" id="IPR036390">
    <property type="entry name" value="WH_DNA-bd_sf"/>
</dbReference>
<dbReference type="SUPFAM" id="SSF46785">
    <property type="entry name" value="Winged helix' DNA-binding domain"/>
    <property type="match status" value="1"/>
</dbReference>
<evidence type="ECO:0000256" key="2">
    <source>
        <dbReference type="ARBA" id="ARBA00023125"/>
    </source>
</evidence>
<keyword evidence="6" id="KW-1185">Reference proteome</keyword>
<dbReference type="STRING" id="573983.B0681_06615"/>
<evidence type="ECO:0000256" key="1">
    <source>
        <dbReference type="ARBA" id="ARBA00023015"/>
    </source>
</evidence>
<dbReference type="GO" id="GO:0003677">
    <property type="term" value="F:DNA binding"/>
    <property type="evidence" value="ECO:0007669"/>
    <property type="project" value="UniProtKB-KW"/>
</dbReference>
<dbReference type="EMBL" id="MUYV01000007">
    <property type="protein sequence ID" value="OOS24797.1"/>
    <property type="molecule type" value="Genomic_DNA"/>
</dbReference>
<dbReference type="AlphaFoldDB" id="A0A1T0CR35"/>
<evidence type="ECO:0000313" key="5">
    <source>
        <dbReference type="EMBL" id="OOS24797.1"/>
    </source>
</evidence>
<evidence type="ECO:0000259" key="4">
    <source>
        <dbReference type="PROSITE" id="PS51118"/>
    </source>
</evidence>
<name>A0A1T0CR35_9GAMM</name>
<keyword evidence="3" id="KW-0804">Transcription</keyword>
<dbReference type="Proteomes" id="UP000190683">
    <property type="component" value="Unassembled WGS sequence"/>
</dbReference>
<feature type="domain" description="HTH hxlR-type" evidence="4">
    <location>
        <begin position="1"/>
        <end position="77"/>
    </location>
</feature>
<dbReference type="InterPro" id="IPR036388">
    <property type="entry name" value="WH-like_DNA-bd_sf"/>
</dbReference>
<dbReference type="PANTHER" id="PTHR33204:SF37">
    <property type="entry name" value="HTH-TYPE TRANSCRIPTIONAL REGULATOR YODB"/>
    <property type="match status" value="1"/>
</dbReference>